<evidence type="ECO:0000313" key="2">
    <source>
        <dbReference type="Proteomes" id="UP000263642"/>
    </source>
</evidence>
<dbReference type="EMBL" id="DQAY01000009">
    <property type="protein sequence ID" value="HCO21738.1"/>
    <property type="molecule type" value="Genomic_DNA"/>
</dbReference>
<sequence>MLECFNGLHSGLPFLLHQSNGVHSGVCKLIATTKNTKLHEKQNNGWARIDIRAERSEQETVRKSEESGSDWLCIAVLRIFLRDPFRAQI</sequence>
<proteinExistence type="predicted"/>
<accession>A0A3D3R0H6</accession>
<dbReference type="AlphaFoldDB" id="A0A3D3R0H6"/>
<protein>
    <submittedName>
        <fullName evidence="1">Uncharacterized protein</fullName>
    </submittedName>
</protein>
<name>A0A3D3R0H6_9PLAN</name>
<reference evidence="1 2" key="1">
    <citation type="journal article" date="2018" name="Nat. Biotechnol.">
        <title>A standardized bacterial taxonomy based on genome phylogeny substantially revises the tree of life.</title>
        <authorList>
            <person name="Parks D.H."/>
            <person name="Chuvochina M."/>
            <person name="Waite D.W."/>
            <person name="Rinke C."/>
            <person name="Skarshewski A."/>
            <person name="Chaumeil P.A."/>
            <person name="Hugenholtz P."/>
        </authorList>
    </citation>
    <scope>NUCLEOTIDE SEQUENCE [LARGE SCALE GENOMIC DNA]</scope>
    <source>
        <strain evidence="1">UBA9375</strain>
    </source>
</reference>
<gene>
    <name evidence="1" type="ORF">DIT97_01210</name>
</gene>
<dbReference type="Proteomes" id="UP000263642">
    <property type="component" value="Unassembled WGS sequence"/>
</dbReference>
<comment type="caution">
    <text evidence="1">The sequence shown here is derived from an EMBL/GenBank/DDBJ whole genome shotgun (WGS) entry which is preliminary data.</text>
</comment>
<evidence type="ECO:0000313" key="1">
    <source>
        <dbReference type="EMBL" id="HCO21738.1"/>
    </source>
</evidence>
<organism evidence="1 2">
    <name type="scientific">Gimesia maris</name>
    <dbReference type="NCBI Taxonomy" id="122"/>
    <lineage>
        <taxon>Bacteria</taxon>
        <taxon>Pseudomonadati</taxon>
        <taxon>Planctomycetota</taxon>
        <taxon>Planctomycetia</taxon>
        <taxon>Planctomycetales</taxon>
        <taxon>Planctomycetaceae</taxon>
        <taxon>Gimesia</taxon>
    </lineage>
</organism>